<dbReference type="EMBL" id="JBHMAF010000087">
    <property type="protein sequence ID" value="MFB9759752.1"/>
    <property type="molecule type" value="Genomic_DNA"/>
</dbReference>
<protein>
    <recommendedName>
        <fullName evidence="3">CopG family transcriptional regulator</fullName>
    </recommendedName>
</protein>
<accession>A0ABV5WGL7</accession>
<name>A0ABV5WGL7_9BACI</name>
<keyword evidence="2" id="KW-1185">Reference proteome</keyword>
<dbReference type="RefSeq" id="WP_342046410.1">
    <property type="nucleotide sequence ID" value="NZ_JAPCYI010000002.1"/>
</dbReference>
<dbReference type="Proteomes" id="UP001589609">
    <property type="component" value="Unassembled WGS sequence"/>
</dbReference>
<proteinExistence type="predicted"/>
<organism evidence="1 2">
    <name type="scientific">Ectobacillus funiculus</name>
    <dbReference type="NCBI Taxonomy" id="137993"/>
    <lineage>
        <taxon>Bacteria</taxon>
        <taxon>Bacillati</taxon>
        <taxon>Bacillota</taxon>
        <taxon>Bacilli</taxon>
        <taxon>Bacillales</taxon>
        <taxon>Bacillaceae</taxon>
        <taxon>Ectobacillus</taxon>
    </lineage>
</organism>
<sequence length="99" mass="10856">MARQKGKGLSGFAGVANSPLLHTQDVNSNVNDSANSIDPLEKLQAEIPAKELTTVMKGIYFDSEVWDVIEEQSQRLGRGGKSKLVNEIVKNYLQQKGLL</sequence>
<comment type="caution">
    <text evidence="1">The sequence shown here is derived from an EMBL/GenBank/DDBJ whole genome shotgun (WGS) entry which is preliminary data.</text>
</comment>
<gene>
    <name evidence="1" type="ORF">ACFFMS_15210</name>
</gene>
<reference evidence="1 2" key="1">
    <citation type="submission" date="2024-09" db="EMBL/GenBank/DDBJ databases">
        <authorList>
            <person name="Sun Q."/>
            <person name="Mori K."/>
        </authorList>
    </citation>
    <scope>NUCLEOTIDE SEQUENCE [LARGE SCALE GENOMIC DNA]</scope>
    <source>
        <strain evidence="1 2">JCM 11201</strain>
    </source>
</reference>
<evidence type="ECO:0008006" key="3">
    <source>
        <dbReference type="Google" id="ProtNLM"/>
    </source>
</evidence>
<evidence type="ECO:0000313" key="2">
    <source>
        <dbReference type="Proteomes" id="UP001589609"/>
    </source>
</evidence>
<evidence type="ECO:0000313" key="1">
    <source>
        <dbReference type="EMBL" id="MFB9759752.1"/>
    </source>
</evidence>